<dbReference type="GO" id="GO:0008270">
    <property type="term" value="F:zinc ion binding"/>
    <property type="evidence" value="ECO:0007669"/>
    <property type="project" value="UniProtKB-KW"/>
</dbReference>
<dbReference type="GO" id="GO:0033553">
    <property type="term" value="C:rDNA heterochromatin"/>
    <property type="evidence" value="ECO:0007669"/>
    <property type="project" value="TreeGrafter"/>
</dbReference>
<dbReference type="CDD" id="cd05503">
    <property type="entry name" value="Bromo_BAZ2A_B_like"/>
    <property type="match status" value="1"/>
</dbReference>
<dbReference type="Pfam" id="PF00628">
    <property type="entry name" value="PHD"/>
    <property type="match status" value="1"/>
</dbReference>
<dbReference type="SMART" id="SM00249">
    <property type="entry name" value="PHD"/>
    <property type="match status" value="1"/>
</dbReference>
<feature type="domain" description="PHD-type" evidence="16">
    <location>
        <begin position="1543"/>
        <end position="1593"/>
    </location>
</feature>
<dbReference type="SUPFAM" id="SSF57903">
    <property type="entry name" value="FYVE/PHD zinc finger"/>
    <property type="match status" value="1"/>
</dbReference>
<evidence type="ECO:0000256" key="2">
    <source>
        <dbReference type="ARBA" id="ARBA00007444"/>
    </source>
</evidence>
<evidence type="ECO:0000259" key="17">
    <source>
        <dbReference type="PROSITE" id="PS50827"/>
    </source>
</evidence>
<feature type="compositionally biased region" description="Acidic residues" evidence="14">
    <location>
        <begin position="980"/>
        <end position="989"/>
    </location>
</feature>
<dbReference type="SMART" id="SM00297">
    <property type="entry name" value="BROMO"/>
    <property type="match status" value="1"/>
</dbReference>
<feature type="region of interest" description="Disordered" evidence="14">
    <location>
        <begin position="959"/>
        <end position="1012"/>
    </location>
</feature>
<evidence type="ECO:0000256" key="8">
    <source>
        <dbReference type="ARBA" id="ARBA00023117"/>
    </source>
</evidence>
<evidence type="ECO:0000259" key="15">
    <source>
        <dbReference type="PROSITE" id="PS50014"/>
    </source>
</evidence>
<evidence type="ECO:0000256" key="13">
    <source>
        <dbReference type="PROSITE-ProRule" id="PRU00146"/>
    </source>
</evidence>
<dbReference type="GO" id="GO:0005634">
    <property type="term" value="C:nucleus"/>
    <property type="evidence" value="ECO:0007669"/>
    <property type="project" value="UniProtKB-SubCell"/>
</dbReference>
<comment type="similarity">
    <text evidence="2">Belongs to the WAL family.</text>
</comment>
<feature type="region of interest" description="Disordered" evidence="14">
    <location>
        <begin position="1260"/>
        <end position="1285"/>
    </location>
</feature>
<feature type="region of interest" description="Disordered" evidence="14">
    <location>
        <begin position="1071"/>
        <end position="1133"/>
    </location>
</feature>
<evidence type="ECO:0000256" key="11">
    <source>
        <dbReference type="ARBA" id="ARBA00023242"/>
    </source>
</evidence>
<dbReference type="CDD" id="cd15629">
    <property type="entry name" value="PHD_BAZ2A"/>
    <property type="match status" value="1"/>
</dbReference>
<dbReference type="InterPro" id="IPR018501">
    <property type="entry name" value="DDT_dom"/>
</dbReference>
<evidence type="ECO:0000256" key="7">
    <source>
        <dbReference type="ARBA" id="ARBA00023054"/>
    </source>
</evidence>
<dbReference type="InterPro" id="IPR001487">
    <property type="entry name" value="Bromodomain"/>
</dbReference>
<evidence type="ECO:0000256" key="4">
    <source>
        <dbReference type="ARBA" id="ARBA00022771"/>
    </source>
</evidence>
<comment type="subcellular location">
    <subcellularLocation>
        <location evidence="1">Nucleus</location>
    </subcellularLocation>
</comment>
<feature type="compositionally biased region" description="Basic and acidic residues" evidence="14">
    <location>
        <begin position="676"/>
        <end position="686"/>
    </location>
</feature>
<feature type="domain" description="Bromo" evidence="15">
    <location>
        <begin position="1674"/>
        <end position="1744"/>
    </location>
</feature>
<dbReference type="Ensembl" id="ENSCMMT00000010389.1">
    <property type="protein sequence ID" value="ENSCMMP00000009420.1"/>
    <property type="gene ID" value="ENSCMMG00000005970.1"/>
</dbReference>
<dbReference type="FunFam" id="3.30.890.10:FF:000002">
    <property type="entry name" value="Bromodomain adjacent to zinc finger domain protein 2B"/>
    <property type="match status" value="1"/>
</dbReference>
<reference evidence="19" key="2">
    <citation type="submission" date="2025-09" db="UniProtKB">
        <authorList>
            <consortium name="Ensembl"/>
        </authorList>
    </citation>
    <scope>IDENTIFICATION</scope>
</reference>
<dbReference type="SUPFAM" id="SSF54171">
    <property type="entry name" value="DNA-binding domain"/>
    <property type="match status" value="1"/>
</dbReference>
<keyword evidence="10" id="KW-0804">Transcription</keyword>
<dbReference type="InterPro" id="IPR016177">
    <property type="entry name" value="DNA-bd_dom_sf"/>
</dbReference>
<evidence type="ECO:0000313" key="19">
    <source>
        <dbReference type="Ensembl" id="ENSCMMP00000009420.1"/>
    </source>
</evidence>
<dbReference type="InterPro" id="IPR028940">
    <property type="entry name" value="PHD_BAZ2A"/>
</dbReference>
<accession>A0A8C3GH68</accession>
<sequence length="1770" mass="195096">MDTNNHFNFPGLSSVPTASGLKPTPSSGDSLYTNGAALSFPPQGKSLNGGMNVNGFSTVSHTSTSGTFTSSTHSSGTPHLRSYDCLWDYAQYQPAGAGSLKDGSPSAAPFPSLAPFPLNGVAGGSQPASPGHGANLRGTGQELWGNGTPGSMGLNFDSQELYDSFHDQNFELMPNGPASFYTASQPSPMLGSGEPPFPLPPEEPGASESDAEAVKELSPAIAENGGGLVGSMELEDTQPDLKLCSYNGSAPAVVPLSQEDSVLAPDVGSGCLGDASPITAPLEDAHILSEDPLEPFEALDRDPGTGDLYAMDDSQLVSDKSPLEEPPDVPSLRCSASPPLHAAGPFSLLAASRPAPPLLASPARGDVPDLGSADSSLDLNSSSHAGPEETGSLELDDTPLEPESASPSAEEEEEEEEEEAADSCTEASAAPEGESEEAAPLSVSAGGEDGAPPLAGCPAHRQHSPSSGPLCPTGDAPRRRIATPEEVRFPLQHGWRREVRIKKGNHRWQGETWYYGPCGKRMKQFPEVIKYLSRNVVQDVRREHFSFSPRMPVGDFYEERDTPEGLQWVKLSPEEIPSRIQAITGKRGRPRNAEKAKTKETPAVKRGRGRPPKVKMVDLLSKTDARLLKRLEAQEVLSDEDKLKMSKIKKKMRRKVRVAVGRKQAGSCPSQAKNKQKQEAKAPKAKEAKKKSKAKEKKGKPEKGKEKVRPKEKKGKGARKVDKGLLAQRRLEERRRQQLILEEMKKPTEDMCLGDHQPLPAFSRIPGLVLPSHAFSNCLTVVEFLQSYGKVLGFDPAKDVPSLCTLQEGLLGVGDSAGEVQDLLVRLLQAALYDPGLPPYCQSLKILGEKVSEISLNRDTVSEVLRCFLTAYGAEDELCEGLRTKPFQALPPDKKAAILAFLVNELNSSTLIINEIDKTLESMANYRKSKWIIEGRLRRWVLCLGTLKVALAKKTGRPESEITGLDDGRRRRSSRLTEEPSLELEEEEESRGRKSRRDEEAETSASSVPELERQIEKLAKRQMFFRKKLLHSSQTLRAASLGQDRYRRRYWVLPHLGGIFVEGAEGELGLGSGVHPEEKPSSHVAPVKEDRVNCTASRARGRPRKSKELPRKSKEEPPPPCRPKSPPINGVLEEPMTLGQSQHDLSQSAFLSWLSQTQSSLLKDSVLTPDSSPGNGEGGLQPLETLADPTAEEESTTEAVEKQGPWFNLLPRTPCDNRPPLTTSSAEPSPRATSQPRGQEARGRCRAVPLSDGLCPLQLNGLPADDPTSPLLDVPGQPKRRGRPPTKFFKQIEQKYLTQLTEQPVPPEMQSGWWWLQDPEQLEAVARALHPRGIREKALHKHLTKHKEYLREVCLRATTGKSCPLEPGPLAQWSVMERAYETDLSILQWVEELEQRVLMADLQIRGWTCPSPDSTRDDLRYCEHKVEPLEDITVRSRRDGLPLCRERTNPLDLAVLRLAALEQNVERRYLKEPLWPLHEVVVEKAVLSGPEELSLGTTEIAYEITPRVRTWRQTLERCRSAAQVSLCIYQLEKSIAWEKSVNKVTCLVCRRGDDDEHLLLCDGCDRGCHLYCHRPKMTEVPEGDWFCSVCVSQVSTRTPSGSRGKKRKRGRLLGGGSAEEEESPRRRAASRRHEGQPPPRHAAEGLSPAKRRGATLRSQPSDLTFCEIILMEMESHEDAWPFLEPVNPRLVPGYRKIIKNPMDFATMRTRLLRGGYSSSEEFAADALLVFDNCQTFNEDDSDVGKAGHVMRKFFESRWEEFYQGKHAARP</sequence>
<dbReference type="InterPro" id="IPR018359">
    <property type="entry name" value="Bromodomain_CS"/>
</dbReference>
<keyword evidence="6" id="KW-0805">Transcription regulation</keyword>
<dbReference type="Pfam" id="PF00439">
    <property type="entry name" value="Bromodomain"/>
    <property type="match status" value="1"/>
</dbReference>
<reference evidence="19" key="1">
    <citation type="submission" date="2025-08" db="UniProtKB">
        <authorList>
            <consortium name="Ensembl"/>
        </authorList>
    </citation>
    <scope>IDENTIFICATION</scope>
</reference>
<keyword evidence="8 12" id="KW-0103">Bromodomain</keyword>
<dbReference type="InterPro" id="IPR011011">
    <property type="entry name" value="Znf_FYVE_PHD"/>
</dbReference>
<feature type="compositionally biased region" description="Basic and acidic residues" evidence="14">
    <location>
        <begin position="1075"/>
        <end position="1092"/>
    </location>
</feature>
<feature type="compositionally biased region" description="Basic residues" evidence="14">
    <location>
        <begin position="687"/>
        <end position="698"/>
    </location>
</feature>
<evidence type="ECO:0000256" key="1">
    <source>
        <dbReference type="ARBA" id="ARBA00004123"/>
    </source>
</evidence>
<name>A0A8C3GH68_CAIMO</name>
<feature type="domain" description="MBD" evidence="18">
    <location>
        <begin position="481"/>
        <end position="552"/>
    </location>
</feature>
<dbReference type="InterPro" id="IPR028942">
    <property type="entry name" value="WHIM1_dom"/>
</dbReference>
<keyword evidence="20" id="KW-1185">Reference proteome</keyword>
<dbReference type="FunFam" id="3.30.40.10:FF:000199">
    <property type="entry name" value="Bromodomain adjacent to zinc finger domain 2B"/>
    <property type="match status" value="1"/>
</dbReference>
<evidence type="ECO:0000259" key="18">
    <source>
        <dbReference type="PROSITE" id="PS50982"/>
    </source>
</evidence>
<feature type="region of interest" description="Disordered" evidence="14">
    <location>
        <begin position="1595"/>
        <end position="1656"/>
    </location>
</feature>
<keyword evidence="9" id="KW-0238">DNA-binding</keyword>
<dbReference type="Pfam" id="PF15612">
    <property type="entry name" value="WHIM1"/>
    <property type="match status" value="1"/>
</dbReference>
<dbReference type="PANTHER" id="PTHR45915:SF5">
    <property type="entry name" value="BROMODOMAIN ADJACENT TO ZINC FINGER DOMAIN PROTEIN 2A"/>
    <property type="match status" value="1"/>
</dbReference>
<dbReference type="InterPro" id="IPR036427">
    <property type="entry name" value="Bromodomain-like_sf"/>
</dbReference>
<dbReference type="Gene3D" id="3.30.40.10">
    <property type="entry name" value="Zinc/RING finger domain, C3HC4 (zinc finger)"/>
    <property type="match status" value="1"/>
</dbReference>
<dbReference type="InterPro" id="IPR019787">
    <property type="entry name" value="Znf_PHD-finger"/>
</dbReference>
<feature type="compositionally biased region" description="Basic and acidic residues" evidence="14">
    <location>
        <begin position="699"/>
        <end position="709"/>
    </location>
</feature>
<evidence type="ECO:0000313" key="20">
    <source>
        <dbReference type="Proteomes" id="UP000694556"/>
    </source>
</evidence>
<evidence type="ECO:0000256" key="12">
    <source>
        <dbReference type="PROSITE-ProRule" id="PRU00035"/>
    </source>
</evidence>
<dbReference type="PROSITE" id="PS50016">
    <property type="entry name" value="ZF_PHD_2"/>
    <property type="match status" value="1"/>
</dbReference>
<dbReference type="PROSITE" id="PS50982">
    <property type="entry name" value="MBD"/>
    <property type="match status" value="1"/>
</dbReference>
<evidence type="ECO:0000256" key="5">
    <source>
        <dbReference type="ARBA" id="ARBA00022833"/>
    </source>
</evidence>
<feature type="compositionally biased region" description="Basic and acidic residues" evidence="14">
    <location>
        <begin position="990"/>
        <end position="999"/>
    </location>
</feature>
<feature type="compositionally biased region" description="Polar residues" evidence="14">
    <location>
        <begin position="1220"/>
        <end position="1237"/>
    </location>
</feature>
<dbReference type="PRINTS" id="PR00503">
    <property type="entry name" value="BROMODOMAIN"/>
</dbReference>
<organism evidence="19 20">
    <name type="scientific">Cairina moschata</name>
    <name type="common">Muscovy duck</name>
    <dbReference type="NCBI Taxonomy" id="8855"/>
    <lineage>
        <taxon>Eukaryota</taxon>
        <taxon>Metazoa</taxon>
        <taxon>Chordata</taxon>
        <taxon>Craniata</taxon>
        <taxon>Vertebrata</taxon>
        <taxon>Euteleostomi</taxon>
        <taxon>Archelosauria</taxon>
        <taxon>Archosauria</taxon>
        <taxon>Dinosauria</taxon>
        <taxon>Saurischia</taxon>
        <taxon>Theropoda</taxon>
        <taxon>Coelurosauria</taxon>
        <taxon>Aves</taxon>
        <taxon>Neognathae</taxon>
        <taxon>Galloanserae</taxon>
        <taxon>Anseriformes</taxon>
        <taxon>Anatidae</taxon>
        <taxon>Anatinae</taxon>
        <taxon>Cairina</taxon>
    </lineage>
</organism>
<dbReference type="Proteomes" id="UP000694556">
    <property type="component" value="Unassembled WGS sequence"/>
</dbReference>
<feature type="domain" description="DDT" evidence="17">
    <location>
        <begin position="772"/>
        <end position="837"/>
    </location>
</feature>
<dbReference type="Pfam" id="PF01429">
    <property type="entry name" value="MBD"/>
    <property type="match status" value="1"/>
</dbReference>
<feature type="region of interest" description="Disordered" evidence="14">
    <location>
        <begin position="649"/>
        <end position="724"/>
    </location>
</feature>
<dbReference type="SMART" id="SM00391">
    <property type="entry name" value="MBD"/>
    <property type="match status" value="1"/>
</dbReference>
<dbReference type="Pfam" id="PF02791">
    <property type="entry name" value="DDT"/>
    <property type="match status" value="1"/>
</dbReference>
<proteinExistence type="inferred from homology"/>
<dbReference type="InterPro" id="IPR001965">
    <property type="entry name" value="Znf_PHD"/>
</dbReference>
<dbReference type="GO" id="GO:0003677">
    <property type="term" value="F:DNA binding"/>
    <property type="evidence" value="ECO:0007669"/>
    <property type="project" value="UniProtKB-KW"/>
</dbReference>
<feature type="region of interest" description="Disordered" evidence="14">
    <location>
        <begin position="357"/>
        <end position="479"/>
    </location>
</feature>
<keyword evidence="5" id="KW-0862">Zinc</keyword>
<dbReference type="SUPFAM" id="SSF47370">
    <property type="entry name" value="Bromodomain"/>
    <property type="match status" value="1"/>
</dbReference>
<feature type="region of interest" description="Disordered" evidence="14">
    <location>
        <begin position="585"/>
        <end position="611"/>
    </location>
</feature>
<feature type="region of interest" description="Disordered" evidence="14">
    <location>
        <begin position="184"/>
        <end position="209"/>
    </location>
</feature>
<evidence type="ECO:0000256" key="10">
    <source>
        <dbReference type="ARBA" id="ARBA00023163"/>
    </source>
</evidence>
<evidence type="ECO:0000256" key="9">
    <source>
        <dbReference type="ARBA" id="ARBA00023125"/>
    </source>
</evidence>
<dbReference type="Gene3D" id="3.30.890.10">
    <property type="entry name" value="Methyl-cpg-binding Protein 2, Chain A"/>
    <property type="match status" value="1"/>
</dbReference>
<dbReference type="InterPro" id="IPR001739">
    <property type="entry name" value="Methyl_CpG_DNA-bd"/>
</dbReference>
<keyword evidence="7" id="KW-0175">Coiled coil</keyword>
<dbReference type="InterPro" id="IPR013083">
    <property type="entry name" value="Znf_RING/FYVE/PHD"/>
</dbReference>
<feature type="compositionally biased region" description="Acidic residues" evidence="14">
    <location>
        <begin position="409"/>
        <end position="421"/>
    </location>
</feature>
<keyword evidence="3" id="KW-0479">Metal-binding</keyword>
<dbReference type="Gene3D" id="1.20.920.10">
    <property type="entry name" value="Bromodomain-like"/>
    <property type="match status" value="1"/>
</dbReference>
<dbReference type="SMART" id="SM00571">
    <property type="entry name" value="DDT"/>
    <property type="match status" value="1"/>
</dbReference>
<dbReference type="InterPro" id="IPR037374">
    <property type="entry name" value="BAZ2A/B_Bromo"/>
</dbReference>
<protein>
    <submittedName>
        <fullName evidence="19">Bromodomain adjacent to zinc finger domain 2A</fullName>
    </submittedName>
</protein>
<dbReference type="Pfam" id="PF15613">
    <property type="entry name" value="WSD"/>
    <property type="match status" value="1"/>
</dbReference>
<evidence type="ECO:0000256" key="6">
    <source>
        <dbReference type="ARBA" id="ARBA00023015"/>
    </source>
</evidence>
<feature type="region of interest" description="Disordered" evidence="14">
    <location>
        <begin position="1"/>
        <end position="28"/>
    </location>
</feature>
<dbReference type="InterPro" id="IPR017956">
    <property type="entry name" value="AT_hook_DNA-bd_motif"/>
</dbReference>
<dbReference type="PANTHER" id="PTHR45915">
    <property type="entry name" value="TRANSCRIPTION INTERMEDIARY FACTOR"/>
    <property type="match status" value="1"/>
</dbReference>
<feature type="region of interest" description="Disordered" evidence="14">
    <location>
        <begin position="1164"/>
        <end position="1245"/>
    </location>
</feature>
<dbReference type="PROSITE" id="PS50014">
    <property type="entry name" value="BROMODOMAIN_2"/>
    <property type="match status" value="1"/>
</dbReference>
<dbReference type="PROSITE" id="PS50827">
    <property type="entry name" value="DDT"/>
    <property type="match status" value="1"/>
</dbReference>
<feature type="compositionally biased region" description="Basic and acidic residues" evidence="14">
    <location>
        <begin position="1106"/>
        <end position="1117"/>
    </location>
</feature>
<evidence type="ECO:0000259" key="16">
    <source>
        <dbReference type="PROSITE" id="PS50016"/>
    </source>
</evidence>
<keyword evidence="4 13" id="KW-0863">Zinc-finger</keyword>
<dbReference type="SMART" id="SM00384">
    <property type="entry name" value="AT_hook"/>
    <property type="match status" value="4"/>
</dbReference>
<feature type="compositionally biased region" description="Low complexity" evidence="14">
    <location>
        <begin position="422"/>
        <end position="432"/>
    </location>
</feature>
<keyword evidence="11" id="KW-0539">Nucleus</keyword>
<feature type="compositionally biased region" description="Basic and acidic residues" evidence="14">
    <location>
        <begin position="591"/>
        <end position="603"/>
    </location>
</feature>
<dbReference type="InterPro" id="IPR028941">
    <property type="entry name" value="WHIM2_dom"/>
</dbReference>
<feature type="compositionally biased region" description="Low complexity" evidence="14">
    <location>
        <begin position="360"/>
        <end position="383"/>
    </location>
</feature>
<dbReference type="PROSITE" id="PS00633">
    <property type="entry name" value="BROMODOMAIN_1"/>
    <property type="match status" value="1"/>
</dbReference>
<dbReference type="CDD" id="cd01397">
    <property type="entry name" value="HAT_MBD"/>
    <property type="match status" value="1"/>
</dbReference>
<evidence type="ECO:0000256" key="3">
    <source>
        <dbReference type="ARBA" id="ARBA00022723"/>
    </source>
</evidence>
<evidence type="ECO:0000256" key="14">
    <source>
        <dbReference type="SAM" id="MobiDB-lite"/>
    </source>
</evidence>